<protein>
    <submittedName>
        <fullName evidence="1">Uncharacterized protein</fullName>
    </submittedName>
</protein>
<keyword evidence="2" id="KW-1185">Reference proteome</keyword>
<evidence type="ECO:0000313" key="1">
    <source>
        <dbReference type="EMBL" id="KAH3826066.1"/>
    </source>
</evidence>
<gene>
    <name evidence="1" type="ORF">DPMN_127955</name>
</gene>
<accession>A0A9D4GYJ0</accession>
<evidence type="ECO:0000313" key="2">
    <source>
        <dbReference type="Proteomes" id="UP000828390"/>
    </source>
</evidence>
<dbReference type="AlphaFoldDB" id="A0A9D4GYJ0"/>
<comment type="caution">
    <text evidence="1">The sequence shown here is derived from an EMBL/GenBank/DDBJ whole genome shotgun (WGS) entry which is preliminary data.</text>
</comment>
<reference evidence="1" key="1">
    <citation type="journal article" date="2019" name="bioRxiv">
        <title>The Genome of the Zebra Mussel, Dreissena polymorpha: A Resource for Invasive Species Research.</title>
        <authorList>
            <person name="McCartney M.A."/>
            <person name="Auch B."/>
            <person name="Kono T."/>
            <person name="Mallez S."/>
            <person name="Zhang Y."/>
            <person name="Obille A."/>
            <person name="Becker A."/>
            <person name="Abrahante J.E."/>
            <person name="Garbe J."/>
            <person name="Badalamenti J.P."/>
            <person name="Herman A."/>
            <person name="Mangelson H."/>
            <person name="Liachko I."/>
            <person name="Sullivan S."/>
            <person name="Sone E.D."/>
            <person name="Koren S."/>
            <person name="Silverstein K.A.T."/>
            <person name="Beckman K.B."/>
            <person name="Gohl D.M."/>
        </authorList>
    </citation>
    <scope>NUCLEOTIDE SEQUENCE</scope>
    <source>
        <strain evidence="1">Duluth1</strain>
        <tissue evidence="1">Whole animal</tissue>
    </source>
</reference>
<proteinExistence type="predicted"/>
<sequence>MLKVLSTAVMGHVRYLQRSTPSQSWSESLPKVCPVLLYANTSPAPVPMPAM</sequence>
<name>A0A9D4GYJ0_DREPO</name>
<organism evidence="1 2">
    <name type="scientific">Dreissena polymorpha</name>
    <name type="common">Zebra mussel</name>
    <name type="synonym">Mytilus polymorpha</name>
    <dbReference type="NCBI Taxonomy" id="45954"/>
    <lineage>
        <taxon>Eukaryota</taxon>
        <taxon>Metazoa</taxon>
        <taxon>Spiralia</taxon>
        <taxon>Lophotrochozoa</taxon>
        <taxon>Mollusca</taxon>
        <taxon>Bivalvia</taxon>
        <taxon>Autobranchia</taxon>
        <taxon>Heteroconchia</taxon>
        <taxon>Euheterodonta</taxon>
        <taxon>Imparidentia</taxon>
        <taxon>Neoheterodontei</taxon>
        <taxon>Myida</taxon>
        <taxon>Dreissenoidea</taxon>
        <taxon>Dreissenidae</taxon>
        <taxon>Dreissena</taxon>
    </lineage>
</organism>
<reference evidence="1" key="2">
    <citation type="submission" date="2020-11" db="EMBL/GenBank/DDBJ databases">
        <authorList>
            <person name="McCartney M.A."/>
            <person name="Auch B."/>
            <person name="Kono T."/>
            <person name="Mallez S."/>
            <person name="Becker A."/>
            <person name="Gohl D.M."/>
            <person name="Silverstein K.A.T."/>
            <person name="Koren S."/>
            <person name="Bechman K.B."/>
            <person name="Herman A."/>
            <person name="Abrahante J.E."/>
            <person name="Garbe J."/>
        </authorList>
    </citation>
    <scope>NUCLEOTIDE SEQUENCE</scope>
    <source>
        <strain evidence="1">Duluth1</strain>
        <tissue evidence="1">Whole animal</tissue>
    </source>
</reference>
<dbReference type="Proteomes" id="UP000828390">
    <property type="component" value="Unassembled WGS sequence"/>
</dbReference>
<dbReference type="EMBL" id="JAIWYP010000005">
    <property type="protein sequence ID" value="KAH3826066.1"/>
    <property type="molecule type" value="Genomic_DNA"/>
</dbReference>